<sequence length="134" mass="14326">MRVGSKIFLVLAGLLAAAAVQAVDVYRWKDDRGRTVYSDTPPVGRAFTKIALQPGGGGIAVPDASAPAEKPPLDAAAINAKAKEQNKRIMEVNCRTAKENLAMVSKPLQPGAKSTPAREDGIRRAQEDVKTWCQ</sequence>
<name>A0ABV7TTT1_9NEIS</name>
<feature type="domain" description="DUF4124" evidence="3">
    <location>
        <begin position="14"/>
        <end position="55"/>
    </location>
</feature>
<feature type="region of interest" description="Disordered" evidence="1">
    <location>
        <begin position="103"/>
        <end position="134"/>
    </location>
</feature>
<organism evidence="4 5">
    <name type="scientific">Vogesella amnigena</name>
    <dbReference type="NCBI Taxonomy" id="1507449"/>
    <lineage>
        <taxon>Bacteria</taxon>
        <taxon>Pseudomonadati</taxon>
        <taxon>Pseudomonadota</taxon>
        <taxon>Betaproteobacteria</taxon>
        <taxon>Neisseriales</taxon>
        <taxon>Chromobacteriaceae</taxon>
        <taxon>Vogesella</taxon>
    </lineage>
</organism>
<keyword evidence="5" id="KW-1185">Reference proteome</keyword>
<evidence type="ECO:0000256" key="2">
    <source>
        <dbReference type="SAM" id="SignalP"/>
    </source>
</evidence>
<dbReference type="InterPro" id="IPR025392">
    <property type="entry name" value="DUF4124"/>
</dbReference>
<evidence type="ECO:0000313" key="5">
    <source>
        <dbReference type="Proteomes" id="UP001595636"/>
    </source>
</evidence>
<proteinExistence type="predicted"/>
<dbReference type="Proteomes" id="UP001595636">
    <property type="component" value="Unassembled WGS sequence"/>
</dbReference>
<feature type="compositionally biased region" description="Basic and acidic residues" evidence="1">
    <location>
        <begin position="116"/>
        <end position="134"/>
    </location>
</feature>
<evidence type="ECO:0000313" key="4">
    <source>
        <dbReference type="EMBL" id="MFC3626170.1"/>
    </source>
</evidence>
<comment type="caution">
    <text evidence="4">The sequence shown here is derived from an EMBL/GenBank/DDBJ whole genome shotgun (WGS) entry which is preliminary data.</text>
</comment>
<keyword evidence="2" id="KW-0732">Signal</keyword>
<reference evidence="5" key="1">
    <citation type="journal article" date="2019" name="Int. J. Syst. Evol. Microbiol.">
        <title>The Global Catalogue of Microorganisms (GCM) 10K type strain sequencing project: providing services to taxonomists for standard genome sequencing and annotation.</title>
        <authorList>
            <consortium name="The Broad Institute Genomics Platform"/>
            <consortium name="The Broad Institute Genome Sequencing Center for Infectious Disease"/>
            <person name="Wu L."/>
            <person name="Ma J."/>
        </authorList>
    </citation>
    <scope>NUCLEOTIDE SEQUENCE [LARGE SCALE GENOMIC DNA]</scope>
    <source>
        <strain evidence="5">KCTC 42195</strain>
    </source>
</reference>
<evidence type="ECO:0000259" key="3">
    <source>
        <dbReference type="Pfam" id="PF13511"/>
    </source>
</evidence>
<gene>
    <name evidence="4" type="ORF">ACFOKJ_08495</name>
</gene>
<evidence type="ECO:0000256" key="1">
    <source>
        <dbReference type="SAM" id="MobiDB-lite"/>
    </source>
</evidence>
<protein>
    <submittedName>
        <fullName evidence="4">DUF4124 domain-containing protein</fullName>
    </submittedName>
</protein>
<feature type="signal peptide" evidence="2">
    <location>
        <begin position="1"/>
        <end position="22"/>
    </location>
</feature>
<accession>A0ABV7TTT1</accession>
<dbReference type="EMBL" id="JBHRYH010000017">
    <property type="protein sequence ID" value="MFC3626170.1"/>
    <property type="molecule type" value="Genomic_DNA"/>
</dbReference>
<feature type="chain" id="PRO_5047224452" evidence="2">
    <location>
        <begin position="23"/>
        <end position="134"/>
    </location>
</feature>
<dbReference type="RefSeq" id="WP_390278573.1">
    <property type="nucleotide sequence ID" value="NZ_JBHRYH010000017.1"/>
</dbReference>
<dbReference type="Pfam" id="PF13511">
    <property type="entry name" value="DUF4124"/>
    <property type="match status" value="1"/>
</dbReference>